<comment type="caution">
    <text evidence="3">The sequence shown here is derived from an EMBL/GenBank/DDBJ whole genome shotgun (WGS) entry which is preliminary data.</text>
</comment>
<dbReference type="EMBL" id="JAULSO010000001">
    <property type="protein sequence ID" value="KAK3695651.1"/>
    <property type="molecule type" value="Genomic_DNA"/>
</dbReference>
<dbReference type="AlphaFoldDB" id="A0AAE1CI87"/>
<dbReference type="Pfam" id="PF26061">
    <property type="entry name" value="DUF8021"/>
    <property type="match status" value="1"/>
</dbReference>
<dbReference type="Proteomes" id="UP001270362">
    <property type="component" value="Unassembled WGS sequence"/>
</dbReference>
<evidence type="ECO:0000256" key="1">
    <source>
        <dbReference type="SAM" id="SignalP"/>
    </source>
</evidence>
<feature type="domain" description="DUF8021" evidence="2">
    <location>
        <begin position="151"/>
        <end position="262"/>
    </location>
</feature>
<keyword evidence="1" id="KW-0732">Signal</keyword>
<evidence type="ECO:0000313" key="3">
    <source>
        <dbReference type="EMBL" id="KAK3695651.1"/>
    </source>
</evidence>
<feature type="signal peptide" evidence="1">
    <location>
        <begin position="1"/>
        <end position="19"/>
    </location>
</feature>
<reference evidence="3" key="1">
    <citation type="journal article" date="2023" name="Mol. Phylogenet. Evol.">
        <title>Genome-scale phylogeny and comparative genomics of the fungal order Sordariales.</title>
        <authorList>
            <person name="Hensen N."/>
            <person name="Bonometti L."/>
            <person name="Westerberg I."/>
            <person name="Brannstrom I.O."/>
            <person name="Guillou S."/>
            <person name="Cros-Aarteil S."/>
            <person name="Calhoun S."/>
            <person name="Haridas S."/>
            <person name="Kuo A."/>
            <person name="Mondo S."/>
            <person name="Pangilinan J."/>
            <person name="Riley R."/>
            <person name="LaButti K."/>
            <person name="Andreopoulos B."/>
            <person name="Lipzen A."/>
            <person name="Chen C."/>
            <person name="Yan M."/>
            <person name="Daum C."/>
            <person name="Ng V."/>
            <person name="Clum A."/>
            <person name="Steindorff A."/>
            <person name="Ohm R.A."/>
            <person name="Martin F."/>
            <person name="Silar P."/>
            <person name="Natvig D.O."/>
            <person name="Lalanne C."/>
            <person name="Gautier V."/>
            <person name="Ament-Velasquez S.L."/>
            <person name="Kruys A."/>
            <person name="Hutchinson M.I."/>
            <person name="Powell A.J."/>
            <person name="Barry K."/>
            <person name="Miller A.N."/>
            <person name="Grigoriev I.V."/>
            <person name="Debuchy R."/>
            <person name="Gladieux P."/>
            <person name="Hiltunen Thoren M."/>
            <person name="Johannesson H."/>
        </authorList>
    </citation>
    <scope>NUCLEOTIDE SEQUENCE</scope>
    <source>
        <strain evidence="3">CBS 314.62</strain>
    </source>
</reference>
<accession>A0AAE1CI87</accession>
<evidence type="ECO:0000259" key="2">
    <source>
        <dbReference type="Pfam" id="PF26061"/>
    </source>
</evidence>
<reference evidence="3" key="2">
    <citation type="submission" date="2023-06" db="EMBL/GenBank/DDBJ databases">
        <authorList>
            <consortium name="Lawrence Berkeley National Laboratory"/>
            <person name="Haridas S."/>
            <person name="Hensen N."/>
            <person name="Bonometti L."/>
            <person name="Westerberg I."/>
            <person name="Brannstrom I.O."/>
            <person name="Guillou S."/>
            <person name="Cros-Aarteil S."/>
            <person name="Calhoun S."/>
            <person name="Kuo A."/>
            <person name="Mondo S."/>
            <person name="Pangilinan J."/>
            <person name="Riley R."/>
            <person name="Labutti K."/>
            <person name="Andreopoulos B."/>
            <person name="Lipzen A."/>
            <person name="Chen C."/>
            <person name="Yanf M."/>
            <person name="Daum C."/>
            <person name="Ng V."/>
            <person name="Clum A."/>
            <person name="Steindorff A."/>
            <person name="Ohm R."/>
            <person name="Martin F."/>
            <person name="Silar P."/>
            <person name="Natvig D."/>
            <person name="Lalanne C."/>
            <person name="Gautier V."/>
            <person name="Ament-Velasquez S.L."/>
            <person name="Kruys A."/>
            <person name="Hutchinson M.I."/>
            <person name="Powell A.J."/>
            <person name="Barry K."/>
            <person name="Miller A.N."/>
            <person name="Grigoriev I.V."/>
            <person name="Debuchy R."/>
            <person name="Gladieux P."/>
            <person name="Thoren M.H."/>
            <person name="Johannesson H."/>
        </authorList>
    </citation>
    <scope>NUCLEOTIDE SEQUENCE</scope>
    <source>
        <strain evidence="3">CBS 314.62</strain>
    </source>
</reference>
<dbReference type="InterPro" id="IPR058334">
    <property type="entry name" value="DUF8021"/>
</dbReference>
<feature type="chain" id="PRO_5042173634" description="DUF8021 domain-containing protein" evidence="1">
    <location>
        <begin position="20"/>
        <end position="278"/>
    </location>
</feature>
<organism evidence="3 4">
    <name type="scientific">Podospora appendiculata</name>
    <dbReference type="NCBI Taxonomy" id="314037"/>
    <lineage>
        <taxon>Eukaryota</taxon>
        <taxon>Fungi</taxon>
        <taxon>Dikarya</taxon>
        <taxon>Ascomycota</taxon>
        <taxon>Pezizomycotina</taxon>
        <taxon>Sordariomycetes</taxon>
        <taxon>Sordariomycetidae</taxon>
        <taxon>Sordariales</taxon>
        <taxon>Podosporaceae</taxon>
        <taxon>Podospora</taxon>
    </lineage>
</organism>
<gene>
    <name evidence="3" type="ORF">B0T22DRAFT_358110</name>
</gene>
<name>A0AAE1CI87_9PEZI</name>
<protein>
    <recommendedName>
        <fullName evidence="2">DUF8021 domain-containing protein</fullName>
    </recommendedName>
</protein>
<sequence>MKPPTLTLALLALTGTASSECSHAFLTNAAALYVAAQRDGQTASYASANITYTENDVPVNITSGILARPLKIDRATSYHDTTLCASFTELIITDPASPFVIATRTVHDQSNKTATTIHSIVSKPGDWAFNATGYIRWENLEGEWGIISPSKRDSRATIQAAGDAYFDHFNDTTVKVPWAAACARIEGGAYTDSHGYGNNTCDSAVPGGNVVRNRRYVVDEAHGVVSIFVGFPRLDGTAPDKAVPDSHLFRVEGGRIRYVHTVSACFTAGCGWVGDLPP</sequence>
<feature type="non-terminal residue" evidence="3">
    <location>
        <position position="278"/>
    </location>
</feature>
<evidence type="ECO:0000313" key="4">
    <source>
        <dbReference type="Proteomes" id="UP001270362"/>
    </source>
</evidence>
<keyword evidence="4" id="KW-1185">Reference proteome</keyword>
<proteinExistence type="predicted"/>